<dbReference type="Pfam" id="PF13508">
    <property type="entry name" value="Acetyltransf_7"/>
    <property type="match status" value="1"/>
</dbReference>
<dbReference type="OrthoDB" id="3216107at2"/>
<dbReference type="STRING" id="361279.SAMN05421663_10956"/>
<organism evidence="2 3">
    <name type="scientific">Terribacillus halophilus</name>
    <dbReference type="NCBI Taxonomy" id="361279"/>
    <lineage>
        <taxon>Bacteria</taxon>
        <taxon>Bacillati</taxon>
        <taxon>Bacillota</taxon>
        <taxon>Bacilli</taxon>
        <taxon>Bacillales</taxon>
        <taxon>Bacillaceae</taxon>
        <taxon>Terribacillus</taxon>
    </lineage>
</organism>
<reference evidence="3" key="1">
    <citation type="submission" date="2016-10" db="EMBL/GenBank/DDBJ databases">
        <authorList>
            <person name="Varghese N."/>
            <person name="Submissions S."/>
        </authorList>
    </citation>
    <scope>NUCLEOTIDE SEQUENCE [LARGE SCALE GENOMIC DNA]</scope>
    <source>
        <strain evidence="3">DSM 21620</strain>
    </source>
</reference>
<evidence type="ECO:0000259" key="1">
    <source>
        <dbReference type="PROSITE" id="PS51186"/>
    </source>
</evidence>
<keyword evidence="2" id="KW-0808">Transferase</keyword>
<accession>A0A1G6TU50</accession>
<dbReference type="Proteomes" id="UP000198666">
    <property type="component" value="Unassembled WGS sequence"/>
</dbReference>
<evidence type="ECO:0000313" key="3">
    <source>
        <dbReference type="Proteomes" id="UP000198666"/>
    </source>
</evidence>
<proteinExistence type="predicted"/>
<dbReference type="InterPro" id="IPR016181">
    <property type="entry name" value="Acyl_CoA_acyltransferase"/>
</dbReference>
<keyword evidence="3" id="KW-1185">Reference proteome</keyword>
<evidence type="ECO:0000313" key="2">
    <source>
        <dbReference type="EMBL" id="SDD32692.1"/>
    </source>
</evidence>
<gene>
    <name evidence="2" type="ORF">SAMN05421663_10956</name>
</gene>
<protein>
    <submittedName>
        <fullName evidence="2">Acetyltransferase (GNAT) domain-containing protein</fullName>
    </submittedName>
</protein>
<name>A0A1G6TU50_9BACI</name>
<dbReference type="PROSITE" id="PS51186">
    <property type="entry name" value="GNAT"/>
    <property type="match status" value="1"/>
</dbReference>
<sequence>MMTIRPYQAGDLNRIITLLKEEGWTTLAADPVRFDQAMEGSTALVAMLDGQICGYIRCITDKVITLFVAELLVDDKVRGQGIGGKLLQAAHDLYPLTRMELLATSTSKSYYEQKHFRPFYGFRKTYAE</sequence>
<feature type="domain" description="N-acetyltransferase" evidence="1">
    <location>
        <begin position="2"/>
        <end position="128"/>
    </location>
</feature>
<dbReference type="InterPro" id="IPR000182">
    <property type="entry name" value="GNAT_dom"/>
</dbReference>
<dbReference type="EMBL" id="FMZB01000009">
    <property type="protein sequence ID" value="SDD32692.1"/>
    <property type="molecule type" value="Genomic_DNA"/>
</dbReference>
<dbReference type="AlphaFoldDB" id="A0A1G6TU50"/>
<dbReference type="Gene3D" id="3.40.630.30">
    <property type="match status" value="1"/>
</dbReference>
<dbReference type="RefSeq" id="WP_093728055.1">
    <property type="nucleotide sequence ID" value="NZ_FMZB01000009.1"/>
</dbReference>
<dbReference type="GO" id="GO:0016747">
    <property type="term" value="F:acyltransferase activity, transferring groups other than amino-acyl groups"/>
    <property type="evidence" value="ECO:0007669"/>
    <property type="project" value="InterPro"/>
</dbReference>
<dbReference type="CDD" id="cd04301">
    <property type="entry name" value="NAT_SF"/>
    <property type="match status" value="1"/>
</dbReference>
<dbReference type="SUPFAM" id="SSF55729">
    <property type="entry name" value="Acyl-CoA N-acyltransferases (Nat)"/>
    <property type="match status" value="1"/>
</dbReference>